<proteinExistence type="predicted"/>
<dbReference type="EMBL" id="SUNI01000007">
    <property type="protein sequence ID" value="TJZ91784.1"/>
    <property type="molecule type" value="Genomic_DNA"/>
</dbReference>
<keyword evidence="2" id="KW-1185">Reference proteome</keyword>
<dbReference type="OrthoDB" id="7780562at2"/>
<evidence type="ECO:0000313" key="1">
    <source>
        <dbReference type="EMBL" id="TJZ91784.1"/>
    </source>
</evidence>
<gene>
    <name evidence="1" type="ORF">FA743_09920</name>
</gene>
<reference evidence="1 2" key="1">
    <citation type="submission" date="2019-04" db="EMBL/GenBank/DDBJ databases">
        <authorList>
            <person name="Li J."/>
        </authorList>
    </citation>
    <scope>NUCLEOTIDE SEQUENCE [LARGE SCALE GENOMIC DNA]</scope>
    <source>
        <strain evidence="1 2">KCTC 42687</strain>
    </source>
</reference>
<comment type="caution">
    <text evidence="1">The sequence shown here is derived from an EMBL/GenBank/DDBJ whole genome shotgun (WGS) entry which is preliminary data.</text>
</comment>
<sequence>MRNDVIVTTTTQDDLNLIVAALSAYQHNTRYRALYLRLVRQIERRNGAVHMPLLLATDG</sequence>
<evidence type="ECO:0000313" key="2">
    <source>
        <dbReference type="Proteomes" id="UP000309747"/>
    </source>
</evidence>
<dbReference type="AlphaFoldDB" id="A0A4U0RTR7"/>
<organism evidence="1 2">
    <name type="scientific">Paracoccus gahaiensis</name>
    <dbReference type="NCBI Taxonomy" id="1706839"/>
    <lineage>
        <taxon>Bacteria</taxon>
        <taxon>Pseudomonadati</taxon>
        <taxon>Pseudomonadota</taxon>
        <taxon>Alphaproteobacteria</taxon>
        <taxon>Rhodobacterales</taxon>
        <taxon>Paracoccaceae</taxon>
        <taxon>Paracoccus</taxon>
    </lineage>
</organism>
<protein>
    <submittedName>
        <fullName evidence="1">Uncharacterized protein</fullName>
    </submittedName>
</protein>
<accession>A0A4U0RTR7</accession>
<dbReference type="Proteomes" id="UP000309747">
    <property type="component" value="Unassembled WGS sequence"/>
</dbReference>
<name>A0A4U0RTR7_9RHOB</name>